<keyword evidence="12" id="KW-1133">Transmembrane helix</keyword>
<accession>A0A2R5EPJ3</accession>
<evidence type="ECO:0000259" key="14">
    <source>
        <dbReference type="PROSITE" id="PS50885"/>
    </source>
</evidence>
<evidence type="ECO:0000256" key="3">
    <source>
        <dbReference type="ARBA" id="ARBA00012438"/>
    </source>
</evidence>
<dbReference type="Pfam" id="PF02518">
    <property type="entry name" value="HATPase_c"/>
    <property type="match status" value="1"/>
</dbReference>
<evidence type="ECO:0000256" key="6">
    <source>
        <dbReference type="ARBA" id="ARBA00022679"/>
    </source>
</evidence>
<organism evidence="15 16">
    <name type="scientific">Paenibacillus agaridevorans</name>
    <dbReference type="NCBI Taxonomy" id="171404"/>
    <lineage>
        <taxon>Bacteria</taxon>
        <taxon>Bacillati</taxon>
        <taxon>Bacillota</taxon>
        <taxon>Bacilli</taxon>
        <taxon>Bacillales</taxon>
        <taxon>Paenibacillaceae</taxon>
        <taxon>Paenibacillus</taxon>
    </lineage>
</organism>
<sequence length="612" mass="69291">MKAVSIKIRKIYRNSSISQKLFLAFSVMIAIPAIVVSFLFIRVQESQLYKEAMSAGNGHVSRMSEQLRSRMGILENASSTALTQKSFIDFIHSNMLGDGLRLVKFRQNQFEQMHNIIQSNEMISELSFYVDNPNVHEIWPEIYHYDKFWPQQYWTRLRDEGGSSYQLFAFKDGEHTLSYYRLVRLQGQGGKRPTIMEIRSEHRVFFEGMLEETGGDFFSVVMDGRDPGRFVYNPQHKFSLQAGDELGDILGGIHRQLDVLQSQEPIKVYVGDHAYYALYRYIAPLNAYVVDIASHQDLMKGPRNWYFLVVAVTLLVLLLMLLLVSHTTRRIFRRMDRVLISMRKVRRGQLDAKIDLGLAAGDTGDEIDEMAISYNNMLDEIKQLMTQVVDKQLIAKNAQLHSLHSQINSHFLYNALESIRMLAEVRREPAIADALVSLGSLMRYSMMWRNDTVALSEELANIQSYVGFINFMEGGSIALLSDIPNELTRYAIPKMCMQPIVENAVHHGAPRGGSLTIEISARVENDSMLVIRIRDDGGGVDPDILAGLQAVLEGESDTPIVASKNGLGLENVHKRLQLHYGRGSGLRIDSEQGAYTCVTITLPWANANLGGW</sequence>
<dbReference type="PRINTS" id="PR00344">
    <property type="entry name" value="BCTRLSENSOR"/>
</dbReference>
<dbReference type="RefSeq" id="WP_108993536.1">
    <property type="nucleotide sequence ID" value="NZ_BDQX01000171.1"/>
</dbReference>
<dbReference type="GO" id="GO:0005524">
    <property type="term" value="F:ATP binding"/>
    <property type="evidence" value="ECO:0007669"/>
    <property type="project" value="UniProtKB-KW"/>
</dbReference>
<keyword evidence="6" id="KW-0808">Transferase</keyword>
<keyword evidence="11 12" id="KW-0472">Membrane</keyword>
<dbReference type="PANTHER" id="PTHR34220">
    <property type="entry name" value="SENSOR HISTIDINE KINASE YPDA"/>
    <property type="match status" value="1"/>
</dbReference>
<comment type="catalytic activity">
    <reaction evidence="1">
        <text>ATP + protein L-histidine = ADP + protein N-phospho-L-histidine.</text>
        <dbReference type="EC" id="2.7.13.3"/>
    </reaction>
</comment>
<keyword evidence="16" id="KW-1185">Reference proteome</keyword>
<dbReference type="InterPro" id="IPR050640">
    <property type="entry name" value="Bact_2-comp_sensor_kinase"/>
</dbReference>
<comment type="caution">
    <text evidence="15">The sequence shown here is derived from an EMBL/GenBank/DDBJ whole genome shotgun (WGS) entry which is preliminary data.</text>
</comment>
<dbReference type="GO" id="GO:0000155">
    <property type="term" value="F:phosphorelay sensor kinase activity"/>
    <property type="evidence" value="ECO:0007669"/>
    <property type="project" value="InterPro"/>
</dbReference>
<protein>
    <recommendedName>
        <fullName evidence="3">histidine kinase</fullName>
        <ecNumber evidence="3">2.7.13.3</ecNumber>
    </recommendedName>
</protein>
<keyword evidence="4" id="KW-1003">Cell membrane</keyword>
<dbReference type="SMART" id="SM00387">
    <property type="entry name" value="HATPase_c"/>
    <property type="match status" value="1"/>
</dbReference>
<evidence type="ECO:0000256" key="8">
    <source>
        <dbReference type="ARBA" id="ARBA00022777"/>
    </source>
</evidence>
<dbReference type="InterPro" id="IPR003594">
    <property type="entry name" value="HATPase_dom"/>
</dbReference>
<keyword evidence="9" id="KW-0067">ATP-binding</keyword>
<dbReference type="EC" id="2.7.13.3" evidence="3"/>
<dbReference type="InterPro" id="IPR010559">
    <property type="entry name" value="Sig_transdc_His_kin_internal"/>
</dbReference>
<keyword evidence="7" id="KW-0547">Nucleotide-binding</keyword>
<keyword evidence="5" id="KW-0597">Phosphoprotein</keyword>
<name>A0A2R5EPJ3_9BACL</name>
<feature type="domain" description="Histidine kinase" evidence="13">
    <location>
        <begin position="500"/>
        <end position="606"/>
    </location>
</feature>
<evidence type="ECO:0000256" key="2">
    <source>
        <dbReference type="ARBA" id="ARBA00004651"/>
    </source>
</evidence>
<evidence type="ECO:0000256" key="11">
    <source>
        <dbReference type="ARBA" id="ARBA00023136"/>
    </source>
</evidence>
<dbReference type="InterPro" id="IPR004358">
    <property type="entry name" value="Sig_transdc_His_kin-like_C"/>
</dbReference>
<keyword evidence="12" id="KW-0812">Transmembrane</keyword>
<reference evidence="15 16" key="1">
    <citation type="submission" date="2017-08" db="EMBL/GenBank/DDBJ databases">
        <title>Substantial Increase in Enzyme Production by Combined Drug-Resistance Mutations in Paenibacillus agaridevorans.</title>
        <authorList>
            <person name="Tanaka Y."/>
            <person name="Funane K."/>
            <person name="Hosaka T."/>
            <person name="Shiwa Y."/>
            <person name="Fujita N."/>
            <person name="Miyazaki T."/>
            <person name="Yoshikawa H."/>
            <person name="Murakami K."/>
            <person name="Kasahara K."/>
            <person name="Inaoka T."/>
            <person name="Hiraga Y."/>
            <person name="Ochi K."/>
        </authorList>
    </citation>
    <scope>NUCLEOTIDE SEQUENCE [LARGE SCALE GENOMIC DNA]</scope>
    <source>
        <strain evidence="15 16">T-3040</strain>
    </source>
</reference>
<dbReference type="InterPro" id="IPR036890">
    <property type="entry name" value="HATPase_C_sf"/>
</dbReference>
<evidence type="ECO:0000256" key="10">
    <source>
        <dbReference type="ARBA" id="ARBA00023012"/>
    </source>
</evidence>
<evidence type="ECO:0000256" key="9">
    <source>
        <dbReference type="ARBA" id="ARBA00022840"/>
    </source>
</evidence>
<dbReference type="SUPFAM" id="SSF55874">
    <property type="entry name" value="ATPase domain of HSP90 chaperone/DNA topoisomerase II/histidine kinase"/>
    <property type="match status" value="1"/>
</dbReference>
<dbReference type="Proteomes" id="UP000245202">
    <property type="component" value="Unassembled WGS sequence"/>
</dbReference>
<dbReference type="GO" id="GO:0005886">
    <property type="term" value="C:plasma membrane"/>
    <property type="evidence" value="ECO:0007669"/>
    <property type="project" value="UniProtKB-SubCell"/>
</dbReference>
<keyword evidence="8 15" id="KW-0418">Kinase</keyword>
<feature type="transmembrane region" description="Helical" evidence="12">
    <location>
        <begin position="305"/>
        <end position="325"/>
    </location>
</feature>
<dbReference type="InterPro" id="IPR003660">
    <property type="entry name" value="HAMP_dom"/>
</dbReference>
<evidence type="ECO:0000256" key="4">
    <source>
        <dbReference type="ARBA" id="ARBA00022475"/>
    </source>
</evidence>
<dbReference type="PROSITE" id="PS50885">
    <property type="entry name" value="HAMP"/>
    <property type="match status" value="1"/>
</dbReference>
<evidence type="ECO:0000256" key="1">
    <source>
        <dbReference type="ARBA" id="ARBA00000085"/>
    </source>
</evidence>
<dbReference type="EMBL" id="BDQX01000171">
    <property type="protein sequence ID" value="GBG08610.1"/>
    <property type="molecule type" value="Genomic_DNA"/>
</dbReference>
<dbReference type="InterPro" id="IPR005467">
    <property type="entry name" value="His_kinase_dom"/>
</dbReference>
<evidence type="ECO:0000256" key="5">
    <source>
        <dbReference type="ARBA" id="ARBA00022553"/>
    </source>
</evidence>
<comment type="subcellular location">
    <subcellularLocation>
        <location evidence="2">Cell membrane</location>
        <topology evidence="2">Multi-pass membrane protein</topology>
    </subcellularLocation>
</comment>
<dbReference type="CDD" id="cd06225">
    <property type="entry name" value="HAMP"/>
    <property type="match status" value="1"/>
</dbReference>
<dbReference type="Pfam" id="PF06580">
    <property type="entry name" value="His_kinase"/>
    <property type="match status" value="1"/>
</dbReference>
<evidence type="ECO:0000313" key="15">
    <source>
        <dbReference type="EMBL" id="GBG08610.1"/>
    </source>
</evidence>
<dbReference type="AlphaFoldDB" id="A0A2R5EPJ3"/>
<gene>
    <name evidence="15" type="ORF">PAT3040_03198</name>
</gene>
<evidence type="ECO:0000313" key="16">
    <source>
        <dbReference type="Proteomes" id="UP000245202"/>
    </source>
</evidence>
<dbReference type="Gene3D" id="3.30.565.10">
    <property type="entry name" value="Histidine kinase-like ATPase, C-terminal domain"/>
    <property type="match status" value="1"/>
</dbReference>
<dbReference type="Gene3D" id="6.10.340.10">
    <property type="match status" value="1"/>
</dbReference>
<dbReference type="PANTHER" id="PTHR34220:SF7">
    <property type="entry name" value="SENSOR HISTIDINE KINASE YPDA"/>
    <property type="match status" value="1"/>
</dbReference>
<dbReference type="Pfam" id="PF00672">
    <property type="entry name" value="HAMP"/>
    <property type="match status" value="1"/>
</dbReference>
<keyword evidence="10" id="KW-0902">Two-component regulatory system</keyword>
<evidence type="ECO:0000256" key="12">
    <source>
        <dbReference type="SAM" id="Phobius"/>
    </source>
</evidence>
<feature type="transmembrane region" description="Helical" evidence="12">
    <location>
        <begin position="21"/>
        <end position="41"/>
    </location>
</feature>
<evidence type="ECO:0000259" key="13">
    <source>
        <dbReference type="PROSITE" id="PS50109"/>
    </source>
</evidence>
<dbReference type="PROSITE" id="PS50109">
    <property type="entry name" value="HIS_KIN"/>
    <property type="match status" value="1"/>
</dbReference>
<evidence type="ECO:0000256" key="7">
    <source>
        <dbReference type="ARBA" id="ARBA00022741"/>
    </source>
</evidence>
<dbReference type="SMART" id="SM00304">
    <property type="entry name" value="HAMP"/>
    <property type="match status" value="1"/>
</dbReference>
<proteinExistence type="predicted"/>
<feature type="domain" description="HAMP" evidence="14">
    <location>
        <begin position="329"/>
        <end position="386"/>
    </location>
</feature>